<organism evidence="1 2">
    <name type="scientific">Zarea fungicola</name>
    <dbReference type="NCBI Taxonomy" id="93591"/>
    <lineage>
        <taxon>Eukaryota</taxon>
        <taxon>Fungi</taxon>
        <taxon>Dikarya</taxon>
        <taxon>Ascomycota</taxon>
        <taxon>Pezizomycotina</taxon>
        <taxon>Sordariomycetes</taxon>
        <taxon>Hypocreomycetidae</taxon>
        <taxon>Hypocreales</taxon>
        <taxon>Cordycipitaceae</taxon>
        <taxon>Zarea</taxon>
    </lineage>
</organism>
<dbReference type="Proteomes" id="UP001143910">
    <property type="component" value="Unassembled WGS sequence"/>
</dbReference>
<proteinExistence type="predicted"/>
<sequence length="547" mass="58743">MYLDSLLIAIISAPGLVLAAQALSGPAPGTPSCANIPPPLVPGASVLSIKSQTKLNYTVPQAFPTLTHDVNNLNVCEITVALRHAGANDAVTVVTWLPLANWNGRFAAIGGGAWLAGQGKVDLAAPASQGYAVSSTDAGLGSAADPFTPALWALKSDGTTNTDLLTNFASRSIHDMAVVGKSVVNAFYGRPARYSYWNGCSTGGRQGLVAAQQFPTDFNGILAAAPATYWTQYTIAELWPQVVMKEAGYYPSPCEFDAVIRAAISACDLNDKVKDGVINDPLQCHFNPFSLVGQKIHCPDSPADVVITRELASIVRKIWDGPRTSCGSRLWYGLPIGASFSSLANTTVPNGNANTALNSTQKRVGAPFFIPDTWIRYFVKRDPSFDTSMVDAKAFSELFHDSKRNFDKVIGSANPDLRKFKEAGGRLMVWHGLADSLIYPQDSIQYWEEVKHTIGGGASAVDDFFRLFLAPGLDHCGFDPTVPGAKPIDPFASLIAWVENGTAPEYLEAETSALAPSHFTRKICRYPLRDQYQGQGNSNVSSSYHCV</sequence>
<name>A0ACC1NUL1_9HYPO</name>
<keyword evidence="2" id="KW-1185">Reference proteome</keyword>
<comment type="caution">
    <text evidence="1">The sequence shown here is derived from an EMBL/GenBank/DDBJ whole genome shotgun (WGS) entry which is preliminary data.</text>
</comment>
<reference evidence="1" key="1">
    <citation type="submission" date="2022-08" db="EMBL/GenBank/DDBJ databases">
        <title>Genome Sequence of Lecanicillium fungicola.</title>
        <authorList>
            <person name="Buettner E."/>
        </authorList>
    </citation>
    <scope>NUCLEOTIDE SEQUENCE</scope>
    <source>
        <strain evidence="1">Babe33</strain>
    </source>
</reference>
<accession>A0ACC1NUL1</accession>
<protein>
    <submittedName>
        <fullName evidence="1">Uncharacterized protein</fullName>
    </submittedName>
</protein>
<dbReference type="EMBL" id="JANJQO010000048">
    <property type="protein sequence ID" value="KAJ2983007.1"/>
    <property type="molecule type" value="Genomic_DNA"/>
</dbReference>
<gene>
    <name evidence="1" type="ORF">NQ176_g1003</name>
</gene>
<evidence type="ECO:0000313" key="1">
    <source>
        <dbReference type="EMBL" id="KAJ2983007.1"/>
    </source>
</evidence>
<evidence type="ECO:0000313" key="2">
    <source>
        <dbReference type="Proteomes" id="UP001143910"/>
    </source>
</evidence>